<dbReference type="AlphaFoldDB" id="A0AAW8D484"/>
<reference evidence="3" key="1">
    <citation type="submission" date="2023-07" db="EMBL/GenBank/DDBJ databases">
        <title>Sorghum-associated microbial communities from plants grown in Nebraska, USA.</title>
        <authorList>
            <person name="Schachtman D."/>
        </authorList>
    </citation>
    <scope>NUCLEOTIDE SEQUENCE</scope>
    <source>
        <strain evidence="3">DS3754</strain>
    </source>
</reference>
<evidence type="ECO:0000259" key="2">
    <source>
        <dbReference type="Pfam" id="PF24721"/>
    </source>
</evidence>
<comment type="caution">
    <text evidence="3">The sequence shown here is derived from an EMBL/GenBank/DDBJ whole genome shotgun (WGS) entry which is preliminary data.</text>
</comment>
<dbReference type="InterPro" id="IPR056469">
    <property type="entry name" value="HAB_dom"/>
</dbReference>
<dbReference type="Pfam" id="PF24721">
    <property type="entry name" value="HAB"/>
    <property type="match status" value="1"/>
</dbReference>
<gene>
    <name evidence="3" type="ORF">J2W31_006529</name>
</gene>
<dbReference type="InterPro" id="IPR056090">
    <property type="entry name" value="DUF7673"/>
</dbReference>
<dbReference type="EMBL" id="JAUSRD010000027">
    <property type="protein sequence ID" value="MDP9897385.1"/>
    <property type="molecule type" value="Genomic_DNA"/>
</dbReference>
<evidence type="ECO:0000259" key="1">
    <source>
        <dbReference type="Pfam" id="PF24720"/>
    </source>
</evidence>
<dbReference type="Pfam" id="PF24720">
    <property type="entry name" value="DUF7673"/>
    <property type="match status" value="1"/>
</dbReference>
<protein>
    <submittedName>
        <fullName evidence="3">Uncharacterized protein</fullName>
    </submittedName>
</protein>
<dbReference type="Proteomes" id="UP001242045">
    <property type="component" value="Unassembled WGS sequence"/>
</dbReference>
<feature type="domain" description="DUF7673" evidence="1">
    <location>
        <begin position="12"/>
        <end position="96"/>
    </location>
</feature>
<name>A0AAW8D484_9BURK</name>
<accession>A0AAW8D484</accession>
<organism evidence="3 4">
    <name type="scientific">Variovorax boronicumulans</name>
    <dbReference type="NCBI Taxonomy" id="436515"/>
    <lineage>
        <taxon>Bacteria</taxon>
        <taxon>Pseudomonadati</taxon>
        <taxon>Pseudomonadota</taxon>
        <taxon>Betaproteobacteria</taxon>
        <taxon>Burkholderiales</taxon>
        <taxon>Comamonadaceae</taxon>
        <taxon>Variovorax</taxon>
    </lineage>
</organism>
<dbReference type="RefSeq" id="WP_307687319.1">
    <property type="nucleotide sequence ID" value="NZ_JAUSRD010000027.1"/>
</dbReference>
<evidence type="ECO:0000313" key="3">
    <source>
        <dbReference type="EMBL" id="MDP9897385.1"/>
    </source>
</evidence>
<feature type="domain" description="Half a barrel" evidence="2">
    <location>
        <begin position="126"/>
        <end position="200"/>
    </location>
</feature>
<sequence length="210" mass="23924">MERDIIETRGVAALQRLFAVAHRDSGQCRYIARFLLGLYNGTRFPFDLTDLRAIDDALFDDCVAVLRMDARLTRQEVHKYFDNGQQDFEQLARDWGVEDMYKVREDAKRAAQPVGTPAPLHEGGSFDATLHTYGDAPGYRDVSVYARIGEQGNTEVRLRLTPGDSETLMLHVTRVHAFAWRDAERGPLDKKPGERRPAWLDKAPAQWGIY</sequence>
<evidence type="ECO:0000313" key="4">
    <source>
        <dbReference type="Proteomes" id="UP001242045"/>
    </source>
</evidence>
<proteinExistence type="predicted"/>